<dbReference type="Proteomes" id="UP000647585">
    <property type="component" value="Unassembled WGS sequence"/>
</dbReference>
<gene>
    <name evidence="1" type="ORF">GCM10007158_05750</name>
</gene>
<keyword evidence="2" id="KW-1185">Reference proteome</keyword>
<comment type="caution">
    <text evidence="1">The sequence shown here is derived from an EMBL/GenBank/DDBJ whole genome shotgun (WGS) entry which is preliminary data.</text>
</comment>
<name>A0ABQ2WEU4_9GAMM</name>
<reference evidence="2" key="1">
    <citation type="journal article" date="2019" name="Int. J. Syst. Evol. Microbiol.">
        <title>The Global Catalogue of Microorganisms (GCM) 10K type strain sequencing project: providing services to taxonomists for standard genome sequencing and annotation.</title>
        <authorList>
            <consortium name="The Broad Institute Genomics Platform"/>
            <consortium name="The Broad Institute Genome Sequencing Center for Infectious Disease"/>
            <person name="Wu L."/>
            <person name="Ma J."/>
        </authorList>
    </citation>
    <scope>NUCLEOTIDE SEQUENCE [LARGE SCALE GENOMIC DNA]</scope>
    <source>
        <strain evidence="2">KCTC 22157</strain>
    </source>
</reference>
<sequence length="161" mass="17301">MNLYVYVNNNPIGYVDPKGLETVVTIWQPVGWGASSFGHVSTSINDTTYSFGPSGMSILPTEVYLGNNSFRSGVGTTLNLSSEQESQLQSCMSNFNDSYNALKNNCGAPIQNCLRELGHDLGGNLLPVSLGNSLLDSELAKEVEFYPQTIPATGTSAPWAK</sequence>
<proteinExistence type="predicted"/>
<evidence type="ECO:0008006" key="3">
    <source>
        <dbReference type="Google" id="ProtNLM"/>
    </source>
</evidence>
<protein>
    <recommendedName>
        <fullName evidence="3">RHS repeat-associated core domain-containing protein</fullName>
    </recommendedName>
</protein>
<dbReference type="EMBL" id="BMXO01000001">
    <property type="protein sequence ID" value="GGW47573.1"/>
    <property type="molecule type" value="Genomic_DNA"/>
</dbReference>
<organism evidence="1 2">
    <name type="scientific">Halomonas johnsoniae</name>
    <dbReference type="NCBI Taxonomy" id="502832"/>
    <lineage>
        <taxon>Bacteria</taxon>
        <taxon>Pseudomonadati</taxon>
        <taxon>Pseudomonadota</taxon>
        <taxon>Gammaproteobacteria</taxon>
        <taxon>Oceanospirillales</taxon>
        <taxon>Halomonadaceae</taxon>
        <taxon>Halomonas</taxon>
    </lineage>
</organism>
<evidence type="ECO:0000313" key="1">
    <source>
        <dbReference type="EMBL" id="GGW47573.1"/>
    </source>
</evidence>
<accession>A0ABQ2WEU4</accession>
<evidence type="ECO:0000313" key="2">
    <source>
        <dbReference type="Proteomes" id="UP000647585"/>
    </source>
</evidence>